<sequence length="223" mass="25538">MSDQYPLNNKRRDDDEKCNHVSNLATSQKWDELLAYLEEHDYEINHTRKSAAYEMPPSLMTPLHIAADSNAPKEVFQRLLDLNASRCLKTAKGKTAFDIAKAKGLSEDILDLLKIPGRVKEQEKDIEVMEKSLHALLRSHAGIQACLVKSRQRKPQLAYLFEFQNNISDFFYWVPGMHGGVTVTRHEKGIIVAWYSNIVSGSDECHFIKRDGTRTVYNEDEID</sequence>
<dbReference type="SUPFAM" id="SSF48403">
    <property type="entry name" value="Ankyrin repeat"/>
    <property type="match status" value="1"/>
</dbReference>
<gene>
    <name evidence="1" type="ORF">KUTeg_019989</name>
</gene>
<dbReference type="InterPro" id="IPR036770">
    <property type="entry name" value="Ankyrin_rpt-contain_sf"/>
</dbReference>
<proteinExistence type="predicted"/>
<comment type="caution">
    <text evidence="1">The sequence shown here is derived from an EMBL/GenBank/DDBJ whole genome shotgun (WGS) entry which is preliminary data.</text>
</comment>
<name>A0ABQ9EE63_TEGGR</name>
<keyword evidence="2" id="KW-1185">Reference proteome</keyword>
<dbReference type="EMBL" id="JARBDR010000917">
    <property type="protein sequence ID" value="KAJ8303593.1"/>
    <property type="molecule type" value="Genomic_DNA"/>
</dbReference>
<accession>A0ABQ9EE63</accession>
<protein>
    <submittedName>
        <fullName evidence="1">Uncharacterized protein</fullName>
    </submittedName>
</protein>
<dbReference type="Proteomes" id="UP001217089">
    <property type="component" value="Unassembled WGS sequence"/>
</dbReference>
<reference evidence="1 2" key="1">
    <citation type="submission" date="2022-12" db="EMBL/GenBank/DDBJ databases">
        <title>Chromosome-level genome of Tegillarca granosa.</title>
        <authorList>
            <person name="Kim J."/>
        </authorList>
    </citation>
    <scope>NUCLEOTIDE SEQUENCE [LARGE SCALE GENOMIC DNA]</scope>
    <source>
        <strain evidence="1">Teg-2019</strain>
        <tissue evidence="1">Adductor muscle</tissue>
    </source>
</reference>
<evidence type="ECO:0000313" key="2">
    <source>
        <dbReference type="Proteomes" id="UP001217089"/>
    </source>
</evidence>
<organism evidence="1 2">
    <name type="scientific">Tegillarca granosa</name>
    <name type="common">Malaysian cockle</name>
    <name type="synonym">Anadara granosa</name>
    <dbReference type="NCBI Taxonomy" id="220873"/>
    <lineage>
        <taxon>Eukaryota</taxon>
        <taxon>Metazoa</taxon>
        <taxon>Spiralia</taxon>
        <taxon>Lophotrochozoa</taxon>
        <taxon>Mollusca</taxon>
        <taxon>Bivalvia</taxon>
        <taxon>Autobranchia</taxon>
        <taxon>Pteriomorphia</taxon>
        <taxon>Arcoida</taxon>
        <taxon>Arcoidea</taxon>
        <taxon>Arcidae</taxon>
        <taxon>Tegillarca</taxon>
    </lineage>
</organism>
<evidence type="ECO:0000313" key="1">
    <source>
        <dbReference type="EMBL" id="KAJ8303593.1"/>
    </source>
</evidence>
<dbReference type="Gene3D" id="1.25.40.20">
    <property type="entry name" value="Ankyrin repeat-containing domain"/>
    <property type="match status" value="1"/>
</dbReference>